<dbReference type="Proteomes" id="UP000664534">
    <property type="component" value="Unassembled WGS sequence"/>
</dbReference>
<reference evidence="2" key="1">
    <citation type="submission" date="2021-03" db="EMBL/GenBank/DDBJ databases">
        <authorList>
            <person name="Tagirdzhanova G."/>
        </authorList>
    </citation>
    <scope>NUCLEOTIDE SEQUENCE</scope>
</reference>
<name>A0A8H3IP94_9LECA</name>
<accession>A0A8H3IP94</accession>
<evidence type="ECO:0000313" key="3">
    <source>
        <dbReference type="Proteomes" id="UP000664534"/>
    </source>
</evidence>
<feature type="region of interest" description="Disordered" evidence="1">
    <location>
        <begin position="1"/>
        <end position="133"/>
    </location>
</feature>
<gene>
    <name evidence="2" type="ORF">IMSHALPRED_010178</name>
</gene>
<sequence>MGCTSSRPSAPHYEPQRQTNRPRNHNDSRLSRPFDPNIPLYGYEQSSSRPVGPERYEDAYSQLNARSKKNRAQSVRPVGPERYGDAYAQLSARSKQNRAQTGRKDQKVQYAQGPRVKSQAAQRVKGNTLYFSN</sequence>
<dbReference type="EMBL" id="CAJPDT010000082">
    <property type="protein sequence ID" value="CAF9935302.1"/>
    <property type="molecule type" value="Genomic_DNA"/>
</dbReference>
<comment type="caution">
    <text evidence="2">The sequence shown here is derived from an EMBL/GenBank/DDBJ whole genome shotgun (WGS) entry which is preliminary data.</text>
</comment>
<dbReference type="OrthoDB" id="5471530at2759"/>
<dbReference type="AlphaFoldDB" id="A0A8H3IP94"/>
<evidence type="ECO:0000256" key="1">
    <source>
        <dbReference type="SAM" id="MobiDB-lite"/>
    </source>
</evidence>
<evidence type="ECO:0000313" key="2">
    <source>
        <dbReference type="EMBL" id="CAF9935302.1"/>
    </source>
</evidence>
<keyword evidence="3" id="KW-1185">Reference proteome</keyword>
<proteinExistence type="predicted"/>
<protein>
    <submittedName>
        <fullName evidence="2">Uncharacterized protein</fullName>
    </submittedName>
</protein>
<feature type="compositionally biased region" description="Polar residues" evidence="1">
    <location>
        <begin position="91"/>
        <end position="100"/>
    </location>
</feature>
<organism evidence="2 3">
    <name type="scientific">Imshaugia aleurites</name>
    <dbReference type="NCBI Taxonomy" id="172621"/>
    <lineage>
        <taxon>Eukaryota</taxon>
        <taxon>Fungi</taxon>
        <taxon>Dikarya</taxon>
        <taxon>Ascomycota</taxon>
        <taxon>Pezizomycotina</taxon>
        <taxon>Lecanoromycetes</taxon>
        <taxon>OSLEUM clade</taxon>
        <taxon>Lecanoromycetidae</taxon>
        <taxon>Lecanorales</taxon>
        <taxon>Lecanorineae</taxon>
        <taxon>Parmeliaceae</taxon>
        <taxon>Imshaugia</taxon>
    </lineage>
</organism>